<sequence>MNAATDGSAPRHALRRWSLAMTCLGTALGVLAVLAVLLPGPAYRHGLIGLSRAFGTIRLGAIGGLAAVAVSLVAIALTLLARHRRYALYAMFGLLLGAFAFVPPWLLLRKARSLPAIHDISTDTVDPPQFEAILPLRAKAPNSPVYGGAEVAAQQSAAYPDIQPLHLAHAAAEVLAAAHETALAMGWQIVAEQADAGRLEATATTHWFGFKDDIVIRVRPEGSGSRLDIRSESRLGGSDVGANAARIRRFTERLKHRLGRAGT</sequence>
<dbReference type="EMBL" id="JBHSNF010000002">
    <property type="protein sequence ID" value="MFC5526181.1"/>
    <property type="molecule type" value="Genomic_DNA"/>
</dbReference>
<dbReference type="InterPro" id="IPR010865">
    <property type="entry name" value="DUF1499"/>
</dbReference>
<dbReference type="Pfam" id="PF07386">
    <property type="entry name" value="DUF1499"/>
    <property type="match status" value="1"/>
</dbReference>
<keyword evidence="1" id="KW-0812">Transmembrane</keyword>
<dbReference type="RefSeq" id="WP_377319724.1">
    <property type="nucleotide sequence ID" value="NZ_JBHSNF010000002.1"/>
</dbReference>
<keyword evidence="3" id="KW-1185">Reference proteome</keyword>
<protein>
    <submittedName>
        <fullName evidence="2">DUF1499 domain-containing protein</fullName>
    </submittedName>
</protein>
<gene>
    <name evidence="2" type="ORF">ACFPPA_10550</name>
</gene>
<comment type="caution">
    <text evidence="2">The sequence shown here is derived from an EMBL/GenBank/DDBJ whole genome shotgun (WGS) entry which is preliminary data.</text>
</comment>
<organism evidence="2 3">
    <name type="scientific">Rhodanobacter ginsengisoli</name>
    <dbReference type="NCBI Taxonomy" id="418646"/>
    <lineage>
        <taxon>Bacteria</taxon>
        <taxon>Pseudomonadati</taxon>
        <taxon>Pseudomonadota</taxon>
        <taxon>Gammaproteobacteria</taxon>
        <taxon>Lysobacterales</taxon>
        <taxon>Rhodanobacteraceae</taxon>
        <taxon>Rhodanobacter</taxon>
    </lineage>
</organism>
<accession>A0ABW0QNM8</accession>
<proteinExistence type="predicted"/>
<feature type="transmembrane region" description="Helical" evidence="1">
    <location>
        <begin position="17"/>
        <end position="38"/>
    </location>
</feature>
<feature type="transmembrane region" description="Helical" evidence="1">
    <location>
        <begin position="86"/>
        <end position="108"/>
    </location>
</feature>
<keyword evidence="1" id="KW-1133">Transmembrane helix</keyword>
<reference evidence="3" key="1">
    <citation type="journal article" date="2019" name="Int. J. Syst. Evol. Microbiol.">
        <title>The Global Catalogue of Microorganisms (GCM) 10K type strain sequencing project: providing services to taxonomists for standard genome sequencing and annotation.</title>
        <authorList>
            <consortium name="The Broad Institute Genomics Platform"/>
            <consortium name="The Broad Institute Genome Sequencing Center for Infectious Disease"/>
            <person name="Wu L."/>
            <person name="Ma J."/>
        </authorList>
    </citation>
    <scope>NUCLEOTIDE SEQUENCE [LARGE SCALE GENOMIC DNA]</scope>
    <source>
        <strain evidence="3">CGMCC 1.16619</strain>
    </source>
</reference>
<feature type="transmembrane region" description="Helical" evidence="1">
    <location>
        <begin position="59"/>
        <end position="80"/>
    </location>
</feature>
<evidence type="ECO:0000256" key="1">
    <source>
        <dbReference type="SAM" id="Phobius"/>
    </source>
</evidence>
<keyword evidence="1" id="KW-0472">Membrane</keyword>
<evidence type="ECO:0000313" key="2">
    <source>
        <dbReference type="EMBL" id="MFC5526181.1"/>
    </source>
</evidence>
<dbReference type="Proteomes" id="UP001596114">
    <property type="component" value="Unassembled WGS sequence"/>
</dbReference>
<evidence type="ECO:0000313" key="3">
    <source>
        <dbReference type="Proteomes" id="UP001596114"/>
    </source>
</evidence>
<name>A0ABW0QNM8_9GAMM</name>